<dbReference type="OrthoDB" id="2326376at2759"/>
<dbReference type="AlphaFoldDB" id="A0A015JLX5"/>
<dbReference type="Gene3D" id="3.80.10.10">
    <property type="entry name" value="Ribonuclease Inhibitor"/>
    <property type="match status" value="1"/>
</dbReference>
<gene>
    <name evidence="1" type="ORF">RirG_086640</name>
</gene>
<comment type="caution">
    <text evidence="1">The sequence shown here is derived from an EMBL/GenBank/DDBJ whole genome shotgun (WGS) entry which is preliminary data.</text>
</comment>
<dbReference type="HOGENOM" id="CLU_028913_8_1_1"/>
<accession>A0A015JLX5</accession>
<proteinExistence type="predicted"/>
<evidence type="ECO:0000313" key="1">
    <source>
        <dbReference type="EMBL" id="EXX70512.1"/>
    </source>
</evidence>
<evidence type="ECO:0008006" key="3">
    <source>
        <dbReference type="Google" id="ProtNLM"/>
    </source>
</evidence>
<dbReference type="SUPFAM" id="SSF52047">
    <property type="entry name" value="RNI-like"/>
    <property type="match status" value="1"/>
</dbReference>
<keyword evidence="2" id="KW-1185">Reference proteome</keyword>
<evidence type="ECO:0000313" key="2">
    <source>
        <dbReference type="Proteomes" id="UP000022910"/>
    </source>
</evidence>
<name>A0A015JLX5_RHIIW</name>
<protein>
    <recommendedName>
        <fullName evidence="3">F-box domain-containing protein</fullName>
    </recommendedName>
</protein>
<dbReference type="EMBL" id="JEMT01016577">
    <property type="protein sequence ID" value="EXX70512.1"/>
    <property type="molecule type" value="Genomic_DNA"/>
</dbReference>
<reference evidence="1 2" key="1">
    <citation type="submission" date="2014-02" db="EMBL/GenBank/DDBJ databases">
        <title>Single nucleus genome sequencing reveals high similarity among nuclei of an endomycorrhizal fungus.</title>
        <authorList>
            <person name="Lin K."/>
            <person name="Geurts R."/>
            <person name="Zhang Z."/>
            <person name="Limpens E."/>
            <person name="Saunders D.G."/>
            <person name="Mu D."/>
            <person name="Pang E."/>
            <person name="Cao H."/>
            <person name="Cha H."/>
            <person name="Lin T."/>
            <person name="Zhou Q."/>
            <person name="Shang Y."/>
            <person name="Li Y."/>
            <person name="Ivanov S."/>
            <person name="Sharma T."/>
            <person name="Velzen R.V."/>
            <person name="Ruijter N.D."/>
            <person name="Aanen D.K."/>
            <person name="Win J."/>
            <person name="Kamoun S."/>
            <person name="Bisseling T."/>
            <person name="Huang S."/>
        </authorList>
    </citation>
    <scope>NUCLEOTIDE SEQUENCE [LARGE SCALE GENOMIC DNA]</scope>
    <source>
        <strain evidence="2">DAOM197198w</strain>
    </source>
</reference>
<dbReference type="Proteomes" id="UP000022910">
    <property type="component" value="Unassembled WGS sequence"/>
</dbReference>
<dbReference type="InterPro" id="IPR032675">
    <property type="entry name" value="LRR_dom_sf"/>
</dbReference>
<organism evidence="1 2">
    <name type="scientific">Rhizophagus irregularis (strain DAOM 197198w)</name>
    <name type="common">Glomus intraradices</name>
    <dbReference type="NCBI Taxonomy" id="1432141"/>
    <lineage>
        <taxon>Eukaryota</taxon>
        <taxon>Fungi</taxon>
        <taxon>Fungi incertae sedis</taxon>
        <taxon>Mucoromycota</taxon>
        <taxon>Glomeromycotina</taxon>
        <taxon>Glomeromycetes</taxon>
        <taxon>Glomerales</taxon>
        <taxon>Glomeraceae</taxon>
        <taxon>Rhizophagus</taxon>
    </lineage>
</organism>
<sequence length="467" mass="55451">MSELILDILVLIIEELEDDYNTLFNCLLVNSIWCKTTIPILWKNYLNYALFKFKYVSLIKLFFSYLSEESKILMNENGIDFNLSFIPQKPLINYISFIKSIVIFDISKVIEICFNIKLLENQKLIIEKEFYNIIFNQCSNIKCLDLSHEFYENKYDMVNYIEIKDHLSNLVEFTCTQYIDEKIFDALAEICVNIKKLEIRKRNKDNNGLFKLIQAQRQLEYFCYKGKKSRTHDWDVFCKDMSEALIKHSNTLKHFNAPIRLCIPLITLNSFINLETLMLGYSTNYINDLHLIKLPKLQYLKVCYLTKVRELIQNTGGFLKRIEIYKPLVEAEEIIKIIRVVYQHCPQLEYFCFPFVDKVGDILEELLLKCNDLKKIIMNGYYLDGDILLKILIKSISKKLQHIEINGDWKFSVKELEEFLNNWKERNCLLYIKFDLSSHCSKKEFSDIFHKYIDDGVLDRNSCILNN</sequence>